<evidence type="ECO:0000313" key="1">
    <source>
        <dbReference type="EMBL" id="KKK84380.1"/>
    </source>
</evidence>
<name>A0A0F8ZEP0_9ZZZZ</name>
<organism evidence="1">
    <name type="scientific">marine sediment metagenome</name>
    <dbReference type="NCBI Taxonomy" id="412755"/>
    <lineage>
        <taxon>unclassified sequences</taxon>
        <taxon>metagenomes</taxon>
        <taxon>ecological metagenomes</taxon>
    </lineage>
</organism>
<gene>
    <name evidence="1" type="ORF">LCGC14_2783930</name>
</gene>
<sequence>MPITIKQDERGYSVFHDGLRQTAFETEAEAIEYKAKLEKELEVLEVIEESLDTLQMSIMNEFDLTADKANEAIQEQASSR</sequence>
<dbReference type="EMBL" id="LAZR01051806">
    <property type="protein sequence ID" value="KKK84380.1"/>
    <property type="molecule type" value="Genomic_DNA"/>
</dbReference>
<reference evidence="1" key="1">
    <citation type="journal article" date="2015" name="Nature">
        <title>Complex archaea that bridge the gap between prokaryotes and eukaryotes.</title>
        <authorList>
            <person name="Spang A."/>
            <person name="Saw J.H."/>
            <person name="Jorgensen S.L."/>
            <person name="Zaremba-Niedzwiedzka K."/>
            <person name="Martijn J."/>
            <person name="Lind A.E."/>
            <person name="van Eijk R."/>
            <person name="Schleper C."/>
            <person name="Guy L."/>
            <person name="Ettema T.J."/>
        </authorList>
    </citation>
    <scope>NUCLEOTIDE SEQUENCE</scope>
</reference>
<comment type="caution">
    <text evidence="1">The sequence shown here is derived from an EMBL/GenBank/DDBJ whole genome shotgun (WGS) entry which is preliminary data.</text>
</comment>
<accession>A0A0F8ZEP0</accession>
<dbReference type="AlphaFoldDB" id="A0A0F8ZEP0"/>
<proteinExistence type="predicted"/>
<protein>
    <submittedName>
        <fullName evidence="1">Uncharacterized protein</fullName>
    </submittedName>
</protein>